<evidence type="ECO:0000256" key="1">
    <source>
        <dbReference type="ARBA" id="ARBA00004771"/>
    </source>
</evidence>
<dbReference type="PANTHER" id="PTHR31650:SF1">
    <property type="entry name" value="WAX ESTER SYNTHASE_DIACYLGLYCEROL ACYLTRANSFERASE 4-RELATED"/>
    <property type="match status" value="1"/>
</dbReference>
<dbReference type="SUPFAM" id="SSF52777">
    <property type="entry name" value="CoA-dependent acyltransferases"/>
    <property type="match status" value="2"/>
</dbReference>
<dbReference type="RefSeq" id="WP_131757406.1">
    <property type="nucleotide sequence ID" value="NZ_CAACUY010000031.1"/>
</dbReference>
<comment type="pathway">
    <text evidence="2">Lipid metabolism.</text>
</comment>
<feature type="domain" description="O-acyltransferase WSD1-like N-terminal" evidence="11">
    <location>
        <begin position="30"/>
        <end position="167"/>
    </location>
</feature>
<evidence type="ECO:0000313" key="13">
    <source>
        <dbReference type="EMBL" id="MFD0689850.1"/>
    </source>
</evidence>
<comment type="similarity">
    <text evidence="3">Belongs to the long-chain O-acyltransferase family.</text>
</comment>
<comment type="caution">
    <text evidence="13">The sequence shown here is derived from an EMBL/GenBank/DDBJ whole genome shotgun (WGS) entry which is preliminary data.</text>
</comment>
<evidence type="ECO:0000256" key="2">
    <source>
        <dbReference type="ARBA" id="ARBA00005189"/>
    </source>
</evidence>
<evidence type="ECO:0000259" key="12">
    <source>
        <dbReference type="Pfam" id="PF06974"/>
    </source>
</evidence>
<keyword evidence="5" id="KW-0444">Lipid biosynthesis</keyword>
<keyword evidence="14" id="KW-1185">Reference proteome</keyword>
<keyword evidence="8" id="KW-0443">Lipid metabolism</keyword>
<dbReference type="EMBL" id="JBHTGP010000018">
    <property type="protein sequence ID" value="MFD0689850.1"/>
    <property type="molecule type" value="Genomic_DNA"/>
</dbReference>
<evidence type="ECO:0000256" key="4">
    <source>
        <dbReference type="ARBA" id="ARBA00013244"/>
    </source>
</evidence>
<evidence type="ECO:0000256" key="9">
    <source>
        <dbReference type="ARBA" id="ARBA00023315"/>
    </source>
</evidence>
<dbReference type="InterPro" id="IPR004255">
    <property type="entry name" value="O-acyltransferase_WSD1_N"/>
</dbReference>
<keyword evidence="9" id="KW-0012">Acyltransferase</keyword>
<proteinExistence type="inferred from homology"/>
<dbReference type="InterPro" id="IPR045034">
    <property type="entry name" value="O-acyltransferase_WSD1-like"/>
</dbReference>
<reference evidence="14" key="1">
    <citation type="journal article" date="2019" name="Int. J. Syst. Evol. Microbiol.">
        <title>The Global Catalogue of Microorganisms (GCM) 10K type strain sequencing project: providing services to taxonomists for standard genome sequencing and annotation.</title>
        <authorList>
            <consortium name="The Broad Institute Genomics Platform"/>
            <consortium name="The Broad Institute Genome Sequencing Center for Infectious Disease"/>
            <person name="Wu L."/>
            <person name="Ma J."/>
        </authorList>
    </citation>
    <scope>NUCLEOTIDE SEQUENCE [LARGE SCALE GENOMIC DNA]</scope>
    <source>
        <strain evidence="14">JCM 9371</strain>
    </source>
</reference>
<feature type="domain" description="O-acyltransferase WSD1 C-terminal" evidence="12">
    <location>
        <begin position="280"/>
        <end position="418"/>
    </location>
</feature>
<evidence type="ECO:0000256" key="7">
    <source>
        <dbReference type="ARBA" id="ARBA00022798"/>
    </source>
</evidence>
<evidence type="ECO:0000256" key="3">
    <source>
        <dbReference type="ARBA" id="ARBA00009587"/>
    </source>
</evidence>
<dbReference type="InterPro" id="IPR009721">
    <property type="entry name" value="O-acyltransferase_WSD1_C"/>
</dbReference>
<comment type="pathway">
    <text evidence="1">Glycerolipid metabolism; triacylglycerol biosynthesis.</text>
</comment>
<accession>A0ABW2XZ40</accession>
<evidence type="ECO:0000256" key="6">
    <source>
        <dbReference type="ARBA" id="ARBA00022679"/>
    </source>
</evidence>
<keyword evidence="6" id="KW-0808">Transferase</keyword>
<evidence type="ECO:0000259" key="11">
    <source>
        <dbReference type="Pfam" id="PF03007"/>
    </source>
</evidence>
<name>A0ABW2XZ40_9ACTN</name>
<evidence type="ECO:0000313" key="14">
    <source>
        <dbReference type="Proteomes" id="UP001597063"/>
    </source>
</evidence>
<dbReference type="Pfam" id="PF03007">
    <property type="entry name" value="WS_DGAT_cat"/>
    <property type="match status" value="1"/>
</dbReference>
<dbReference type="Pfam" id="PF06974">
    <property type="entry name" value="WS_DGAT_C"/>
    <property type="match status" value="1"/>
</dbReference>
<sequence>MTGKPDGAVPFSATDRVVGWLVSRCRDGAHMRCGALLRVTGPPPESEALRAFVAERLERAPVLAFRPDWLRAVWVPTPGFAVGDHLHRRALTPGTDVEAAALSVLDEPLPLDRPLWDLTVLHGYDPGEYTLCWRADHRFQDGISQVASLEALFGDRELALPVRARSRPGGRPRRSALPATGLFGPGGRVDLGVPWRRTARWSPNEAPLTGRRTLHSFTLDAAELDATVAATGASLNQVCLAALAGGLRAWTPQDWPGREGGLAVLLPLNLRPPDRAGALGNQAAVLRVVLPCGVEEPLERLRRVVAQTSRARVRRQRDRNRLLAALVPYRLARAVLARYCDRRYLAMGVTTVPVQPGLAVLGAPVRRVSALAPLPPEHRVVVTMAQYDTSVTASLLTDAGVARPARLLECWTEAIAELRRHALAATDQRTEP</sequence>
<keyword evidence="7" id="KW-0319">Glycerol metabolism</keyword>
<organism evidence="13 14">
    <name type="scientific">Actinomadura fibrosa</name>
    <dbReference type="NCBI Taxonomy" id="111802"/>
    <lineage>
        <taxon>Bacteria</taxon>
        <taxon>Bacillati</taxon>
        <taxon>Actinomycetota</taxon>
        <taxon>Actinomycetes</taxon>
        <taxon>Streptosporangiales</taxon>
        <taxon>Thermomonosporaceae</taxon>
        <taxon>Actinomadura</taxon>
    </lineage>
</organism>
<comment type="catalytic activity">
    <reaction evidence="10">
        <text>an acyl-CoA + a 1,2-diacyl-sn-glycerol = a triacyl-sn-glycerol + CoA</text>
        <dbReference type="Rhea" id="RHEA:10868"/>
        <dbReference type="ChEBI" id="CHEBI:17815"/>
        <dbReference type="ChEBI" id="CHEBI:57287"/>
        <dbReference type="ChEBI" id="CHEBI:58342"/>
        <dbReference type="ChEBI" id="CHEBI:64615"/>
        <dbReference type="EC" id="2.3.1.20"/>
    </reaction>
</comment>
<evidence type="ECO:0000256" key="8">
    <source>
        <dbReference type="ARBA" id="ARBA00023098"/>
    </source>
</evidence>
<evidence type="ECO:0000256" key="5">
    <source>
        <dbReference type="ARBA" id="ARBA00022516"/>
    </source>
</evidence>
<dbReference type="PANTHER" id="PTHR31650">
    <property type="entry name" value="O-ACYLTRANSFERASE (WSD1-LIKE) FAMILY PROTEIN"/>
    <property type="match status" value="1"/>
</dbReference>
<evidence type="ECO:0000256" key="10">
    <source>
        <dbReference type="ARBA" id="ARBA00048109"/>
    </source>
</evidence>
<gene>
    <name evidence="13" type="ORF">ACFQZM_35545</name>
</gene>
<protein>
    <recommendedName>
        <fullName evidence="4">diacylglycerol O-acyltransferase</fullName>
        <ecNumber evidence="4">2.3.1.20</ecNumber>
    </recommendedName>
</protein>
<dbReference type="EC" id="2.3.1.20" evidence="4"/>
<dbReference type="Proteomes" id="UP001597063">
    <property type="component" value="Unassembled WGS sequence"/>
</dbReference>